<evidence type="ECO:0000313" key="3">
    <source>
        <dbReference type="Proteomes" id="UP001143509"/>
    </source>
</evidence>
<dbReference type="InterPro" id="IPR002477">
    <property type="entry name" value="Peptidoglycan-bd-like"/>
</dbReference>
<dbReference type="NCBIfam" id="TIGR02594">
    <property type="entry name" value="TIGR02594 family protein"/>
    <property type="match status" value="1"/>
</dbReference>
<dbReference type="Proteomes" id="UP001143509">
    <property type="component" value="Unassembled WGS sequence"/>
</dbReference>
<dbReference type="SUPFAM" id="SSF47090">
    <property type="entry name" value="PGBD-like"/>
    <property type="match status" value="1"/>
</dbReference>
<dbReference type="InterPro" id="IPR036366">
    <property type="entry name" value="PGBDSf"/>
</dbReference>
<keyword evidence="3" id="KW-1185">Reference proteome</keyword>
<dbReference type="RefSeq" id="WP_271163496.1">
    <property type="nucleotide sequence ID" value="NZ_BSFD01000001.1"/>
</dbReference>
<organism evidence="2 3">
    <name type="scientific">Brevundimonas intermedia</name>
    <dbReference type="NCBI Taxonomy" id="74315"/>
    <lineage>
        <taxon>Bacteria</taxon>
        <taxon>Pseudomonadati</taxon>
        <taxon>Pseudomonadota</taxon>
        <taxon>Alphaproteobacteria</taxon>
        <taxon>Caulobacterales</taxon>
        <taxon>Caulobacteraceae</taxon>
        <taxon>Brevundimonas</taxon>
    </lineage>
</organism>
<dbReference type="InterPro" id="IPR013423">
    <property type="entry name" value="CHP02594"/>
</dbReference>
<name>A0ABQ5T2X6_9CAUL</name>
<proteinExistence type="predicted"/>
<protein>
    <recommendedName>
        <fullName evidence="1">Peptidoglycan binding-like domain-containing protein</fullName>
    </recommendedName>
</protein>
<evidence type="ECO:0000313" key="2">
    <source>
        <dbReference type="EMBL" id="GLK47104.1"/>
    </source>
</evidence>
<accession>A0ABQ5T2X6</accession>
<reference evidence="2" key="2">
    <citation type="submission" date="2023-01" db="EMBL/GenBank/DDBJ databases">
        <authorList>
            <person name="Sun Q."/>
            <person name="Evtushenko L."/>
        </authorList>
    </citation>
    <scope>NUCLEOTIDE SEQUENCE</scope>
    <source>
        <strain evidence="2">VKM B-1499</strain>
    </source>
</reference>
<dbReference type="Gene3D" id="1.10.101.10">
    <property type="entry name" value="PGBD-like superfamily/PGBD"/>
    <property type="match status" value="1"/>
</dbReference>
<dbReference type="InterPro" id="IPR036365">
    <property type="entry name" value="PGBD-like_sf"/>
</dbReference>
<gene>
    <name evidence="2" type="ORF">GCM10017620_00770</name>
</gene>
<dbReference type="EMBL" id="BSFD01000001">
    <property type="protein sequence ID" value="GLK47104.1"/>
    <property type="molecule type" value="Genomic_DNA"/>
</dbReference>
<feature type="domain" description="Peptidoglycan binding-like" evidence="1">
    <location>
        <begin position="5"/>
        <end position="55"/>
    </location>
</feature>
<comment type="caution">
    <text evidence="2">The sequence shown here is derived from an EMBL/GenBank/DDBJ whole genome shotgun (WGS) entry which is preliminary data.</text>
</comment>
<dbReference type="Pfam" id="PF01471">
    <property type="entry name" value="PG_binding_1"/>
    <property type="match status" value="1"/>
</dbReference>
<reference evidence="2" key="1">
    <citation type="journal article" date="2014" name="Int. J. Syst. Evol. Microbiol.">
        <title>Complete genome of a new Firmicutes species belonging to the dominant human colonic microbiota ('Ruminococcus bicirculans') reveals two chromosomes and a selective capacity to utilize plant glucans.</title>
        <authorList>
            <consortium name="NISC Comparative Sequencing Program"/>
            <person name="Wegmann U."/>
            <person name="Louis P."/>
            <person name="Goesmann A."/>
            <person name="Henrissat B."/>
            <person name="Duncan S.H."/>
            <person name="Flint H.J."/>
        </authorList>
    </citation>
    <scope>NUCLEOTIDE SEQUENCE</scope>
    <source>
        <strain evidence="2">VKM B-1499</strain>
    </source>
</reference>
<evidence type="ECO:0000259" key="1">
    <source>
        <dbReference type="Pfam" id="PF01471"/>
    </source>
</evidence>
<sequence>MTFTDIQQALKSRGFDPGPIDGVWGTRTAAAVRAFQASKGLTVDGLVGPRTAAALGLDATVTNPLVDMSLVWFQAAWRLLGTTEAPGTANNTAILQWASALGIRYKGDDVPWCGLFVAHCIGSTLSAEPLPNNPLSARNWLKFGVQTTGQVGAVAVFYRGDPKGWLGHVGFYMGQDDKAYHILGGNQSNAVRVARIAKDRLLGFRWPSTVPPGSGKPVLLTPSGQLSTNEG</sequence>